<dbReference type="AlphaFoldDB" id="A0A0L9URS8"/>
<reference evidence="2" key="1">
    <citation type="journal article" date="2015" name="Proc. Natl. Acad. Sci. U.S.A.">
        <title>Genome sequencing of adzuki bean (Vigna angularis) provides insight into high starch and low fat accumulation and domestication.</title>
        <authorList>
            <person name="Yang K."/>
            <person name="Tian Z."/>
            <person name="Chen C."/>
            <person name="Luo L."/>
            <person name="Zhao B."/>
            <person name="Wang Z."/>
            <person name="Yu L."/>
            <person name="Li Y."/>
            <person name="Sun Y."/>
            <person name="Li W."/>
            <person name="Chen Y."/>
            <person name="Li Y."/>
            <person name="Zhang Y."/>
            <person name="Ai D."/>
            <person name="Zhao J."/>
            <person name="Shang C."/>
            <person name="Ma Y."/>
            <person name="Wu B."/>
            <person name="Wang M."/>
            <person name="Gao L."/>
            <person name="Sun D."/>
            <person name="Zhang P."/>
            <person name="Guo F."/>
            <person name="Wang W."/>
            <person name="Li Y."/>
            <person name="Wang J."/>
            <person name="Varshney R.K."/>
            <person name="Wang J."/>
            <person name="Ling H.Q."/>
            <person name="Wan P."/>
        </authorList>
    </citation>
    <scope>NUCLEOTIDE SEQUENCE</scope>
    <source>
        <strain evidence="2">cv. Jingnong 6</strain>
    </source>
</reference>
<evidence type="ECO:0000313" key="2">
    <source>
        <dbReference type="Proteomes" id="UP000053144"/>
    </source>
</evidence>
<protein>
    <submittedName>
        <fullName evidence="1">Uncharacterized protein</fullName>
    </submittedName>
</protein>
<gene>
    <name evidence="1" type="ORF">LR48_Vigan06g088100</name>
</gene>
<name>A0A0L9URS8_PHAAN</name>
<dbReference type="Gramene" id="KOM45575">
    <property type="protein sequence ID" value="KOM45575"/>
    <property type="gene ID" value="LR48_Vigan06g088100"/>
</dbReference>
<accession>A0A0L9URS8</accession>
<sequence length="52" mass="5698">MEESLAMKCLSGYIAFYSINYSTATTAGEHSSVSETVILKVSFSLLSNQFLQ</sequence>
<evidence type="ECO:0000313" key="1">
    <source>
        <dbReference type="EMBL" id="KOM45575.1"/>
    </source>
</evidence>
<dbReference type="Proteomes" id="UP000053144">
    <property type="component" value="Chromosome 6"/>
</dbReference>
<proteinExistence type="predicted"/>
<organism evidence="1 2">
    <name type="scientific">Phaseolus angularis</name>
    <name type="common">Azuki bean</name>
    <name type="synonym">Vigna angularis</name>
    <dbReference type="NCBI Taxonomy" id="3914"/>
    <lineage>
        <taxon>Eukaryota</taxon>
        <taxon>Viridiplantae</taxon>
        <taxon>Streptophyta</taxon>
        <taxon>Embryophyta</taxon>
        <taxon>Tracheophyta</taxon>
        <taxon>Spermatophyta</taxon>
        <taxon>Magnoliopsida</taxon>
        <taxon>eudicotyledons</taxon>
        <taxon>Gunneridae</taxon>
        <taxon>Pentapetalae</taxon>
        <taxon>rosids</taxon>
        <taxon>fabids</taxon>
        <taxon>Fabales</taxon>
        <taxon>Fabaceae</taxon>
        <taxon>Papilionoideae</taxon>
        <taxon>50 kb inversion clade</taxon>
        <taxon>NPAAA clade</taxon>
        <taxon>indigoferoid/millettioid clade</taxon>
        <taxon>Phaseoleae</taxon>
        <taxon>Vigna</taxon>
    </lineage>
</organism>
<dbReference type="EMBL" id="CM003376">
    <property type="protein sequence ID" value="KOM45575.1"/>
    <property type="molecule type" value="Genomic_DNA"/>
</dbReference>